<reference evidence="3" key="1">
    <citation type="submission" date="2016-06" db="UniProtKB">
        <authorList>
            <consortium name="WormBaseParasite"/>
        </authorList>
    </citation>
    <scope>IDENTIFICATION</scope>
</reference>
<keyword evidence="2" id="KW-1185">Reference proteome</keyword>
<accession>A0A183IW90</accession>
<dbReference type="EMBL" id="UZAM01011044">
    <property type="protein sequence ID" value="VDP14621.1"/>
    <property type="molecule type" value="Genomic_DNA"/>
</dbReference>
<dbReference type="Proteomes" id="UP000270296">
    <property type="component" value="Unassembled WGS sequence"/>
</dbReference>
<evidence type="ECO:0000313" key="1">
    <source>
        <dbReference type="EMBL" id="VDP14621.1"/>
    </source>
</evidence>
<proteinExistence type="predicted"/>
<sequence length="69" mass="7897">MLVEPTLLRVDIITQAQAYVLFRFRYNQSGGENHGIIQAENMKPPWRTSKIPCTTAQFTIPMDDCKVNV</sequence>
<dbReference type="WBParaSite" id="SBAD_0000818001-mRNA-1">
    <property type="protein sequence ID" value="SBAD_0000818001-mRNA-1"/>
    <property type="gene ID" value="SBAD_0000818001"/>
</dbReference>
<reference evidence="1 2" key="2">
    <citation type="submission" date="2018-11" db="EMBL/GenBank/DDBJ databases">
        <authorList>
            <consortium name="Pathogen Informatics"/>
        </authorList>
    </citation>
    <scope>NUCLEOTIDE SEQUENCE [LARGE SCALE GENOMIC DNA]</scope>
</reference>
<dbReference type="AlphaFoldDB" id="A0A183IW90"/>
<evidence type="ECO:0000313" key="2">
    <source>
        <dbReference type="Proteomes" id="UP000270296"/>
    </source>
</evidence>
<name>A0A183IW90_9BILA</name>
<organism evidence="3">
    <name type="scientific">Soboliphyme baturini</name>
    <dbReference type="NCBI Taxonomy" id="241478"/>
    <lineage>
        <taxon>Eukaryota</taxon>
        <taxon>Metazoa</taxon>
        <taxon>Ecdysozoa</taxon>
        <taxon>Nematoda</taxon>
        <taxon>Enoplea</taxon>
        <taxon>Dorylaimia</taxon>
        <taxon>Dioctophymatida</taxon>
        <taxon>Dioctophymatoidea</taxon>
        <taxon>Soboliphymatidae</taxon>
        <taxon>Soboliphyme</taxon>
    </lineage>
</organism>
<protein>
    <submittedName>
        <fullName evidence="3">ZP domain-containing protein</fullName>
    </submittedName>
</protein>
<evidence type="ECO:0000313" key="3">
    <source>
        <dbReference type="WBParaSite" id="SBAD_0000818001-mRNA-1"/>
    </source>
</evidence>
<gene>
    <name evidence="1" type="ORF">SBAD_LOCUS7889</name>
</gene>